<reference evidence="3 4" key="1">
    <citation type="journal article" date="2007" name="Nature">
        <title>Evolution of genes and genomes on the Drosophila phylogeny.</title>
        <authorList>
            <consortium name="Drosophila 12 Genomes Consortium"/>
            <person name="Clark A.G."/>
            <person name="Eisen M.B."/>
            <person name="Smith D.R."/>
            <person name="Bergman C.M."/>
            <person name="Oliver B."/>
            <person name="Markow T.A."/>
            <person name="Kaufman T.C."/>
            <person name="Kellis M."/>
            <person name="Gelbart W."/>
            <person name="Iyer V.N."/>
            <person name="Pollard D.A."/>
            <person name="Sackton T.B."/>
            <person name="Larracuente A.M."/>
            <person name="Singh N.D."/>
            <person name="Abad J.P."/>
            <person name="Abt D.N."/>
            <person name="Adryan B."/>
            <person name="Aguade M."/>
            <person name="Akashi H."/>
            <person name="Anderson W.W."/>
            <person name="Aquadro C.F."/>
            <person name="Ardell D.H."/>
            <person name="Arguello R."/>
            <person name="Artieri C.G."/>
            <person name="Barbash D.A."/>
            <person name="Barker D."/>
            <person name="Barsanti P."/>
            <person name="Batterham P."/>
            <person name="Batzoglou S."/>
            <person name="Begun D."/>
            <person name="Bhutkar A."/>
            <person name="Blanco E."/>
            <person name="Bosak S.A."/>
            <person name="Bradley R.K."/>
            <person name="Brand A.D."/>
            <person name="Brent M.R."/>
            <person name="Brooks A.N."/>
            <person name="Brown R.H."/>
            <person name="Butlin R.K."/>
            <person name="Caggese C."/>
            <person name="Calvi B.R."/>
            <person name="Bernardo de Carvalho A."/>
            <person name="Caspi A."/>
            <person name="Castrezana S."/>
            <person name="Celniker S.E."/>
            <person name="Chang J.L."/>
            <person name="Chapple C."/>
            <person name="Chatterji S."/>
            <person name="Chinwalla A."/>
            <person name="Civetta A."/>
            <person name="Clifton S.W."/>
            <person name="Comeron J.M."/>
            <person name="Costello J.C."/>
            <person name="Coyne J.A."/>
            <person name="Daub J."/>
            <person name="David R.G."/>
            <person name="Delcher A.L."/>
            <person name="Delehaunty K."/>
            <person name="Do C.B."/>
            <person name="Ebling H."/>
            <person name="Edwards K."/>
            <person name="Eickbush T."/>
            <person name="Evans J.D."/>
            <person name="Filipski A."/>
            <person name="Findeiss S."/>
            <person name="Freyhult E."/>
            <person name="Fulton L."/>
            <person name="Fulton R."/>
            <person name="Garcia A.C."/>
            <person name="Gardiner A."/>
            <person name="Garfield D.A."/>
            <person name="Garvin B.E."/>
            <person name="Gibson G."/>
            <person name="Gilbert D."/>
            <person name="Gnerre S."/>
            <person name="Godfrey J."/>
            <person name="Good R."/>
            <person name="Gotea V."/>
            <person name="Gravely B."/>
            <person name="Greenberg A.J."/>
            <person name="Griffiths-Jones S."/>
            <person name="Gross S."/>
            <person name="Guigo R."/>
            <person name="Gustafson E.A."/>
            <person name="Haerty W."/>
            <person name="Hahn M.W."/>
            <person name="Halligan D.L."/>
            <person name="Halpern A.L."/>
            <person name="Halter G.M."/>
            <person name="Han M.V."/>
            <person name="Heger A."/>
            <person name="Hillier L."/>
            <person name="Hinrichs A.S."/>
            <person name="Holmes I."/>
            <person name="Hoskins R.A."/>
            <person name="Hubisz M.J."/>
            <person name="Hultmark D."/>
            <person name="Huntley M.A."/>
            <person name="Jaffe D.B."/>
            <person name="Jagadeeshan S."/>
            <person name="Jeck W.R."/>
            <person name="Johnson J."/>
            <person name="Jones C.D."/>
            <person name="Jordan W.C."/>
            <person name="Karpen G.H."/>
            <person name="Kataoka E."/>
            <person name="Keightley P.D."/>
            <person name="Kheradpour P."/>
            <person name="Kirkness E.F."/>
            <person name="Koerich L.B."/>
            <person name="Kristiansen K."/>
            <person name="Kudrna D."/>
            <person name="Kulathinal R.J."/>
            <person name="Kumar S."/>
            <person name="Kwok R."/>
            <person name="Lander E."/>
            <person name="Langley C.H."/>
            <person name="Lapoint R."/>
            <person name="Lazzaro B.P."/>
            <person name="Lee S.J."/>
            <person name="Levesque L."/>
            <person name="Li R."/>
            <person name="Lin C.F."/>
            <person name="Lin M.F."/>
            <person name="Lindblad-Toh K."/>
            <person name="Llopart A."/>
            <person name="Long M."/>
            <person name="Low L."/>
            <person name="Lozovsky E."/>
            <person name="Lu J."/>
            <person name="Luo M."/>
            <person name="Machado C.A."/>
            <person name="Makalowski W."/>
            <person name="Marzo M."/>
            <person name="Matsuda M."/>
            <person name="Matzkin L."/>
            <person name="McAllister B."/>
            <person name="McBride C.S."/>
            <person name="McKernan B."/>
            <person name="McKernan K."/>
            <person name="Mendez-Lago M."/>
            <person name="Minx P."/>
            <person name="Mollenhauer M.U."/>
            <person name="Montooth K."/>
            <person name="Mount S.M."/>
            <person name="Mu X."/>
            <person name="Myers E."/>
            <person name="Negre B."/>
            <person name="Newfeld S."/>
            <person name="Nielsen R."/>
            <person name="Noor M.A."/>
            <person name="O'Grady P."/>
            <person name="Pachter L."/>
            <person name="Papaceit M."/>
            <person name="Parisi M.J."/>
            <person name="Parisi M."/>
            <person name="Parts L."/>
            <person name="Pedersen J.S."/>
            <person name="Pesole G."/>
            <person name="Phillippy A.M."/>
            <person name="Ponting C.P."/>
            <person name="Pop M."/>
            <person name="Porcelli D."/>
            <person name="Powell J.R."/>
            <person name="Prohaska S."/>
            <person name="Pruitt K."/>
            <person name="Puig M."/>
            <person name="Quesneville H."/>
            <person name="Ram K.R."/>
            <person name="Rand D."/>
            <person name="Rasmussen M.D."/>
            <person name="Reed L.K."/>
            <person name="Reenan R."/>
            <person name="Reily A."/>
            <person name="Remington K.A."/>
            <person name="Rieger T.T."/>
            <person name="Ritchie M.G."/>
            <person name="Robin C."/>
            <person name="Rogers Y.H."/>
            <person name="Rohde C."/>
            <person name="Rozas J."/>
            <person name="Rubenfield M.J."/>
            <person name="Ruiz A."/>
            <person name="Russo S."/>
            <person name="Salzberg S.L."/>
            <person name="Sanchez-Gracia A."/>
            <person name="Saranga D.J."/>
            <person name="Sato H."/>
            <person name="Schaeffer S.W."/>
            <person name="Schatz M.C."/>
            <person name="Schlenke T."/>
            <person name="Schwartz R."/>
            <person name="Segarra C."/>
            <person name="Singh R.S."/>
            <person name="Sirot L."/>
            <person name="Sirota M."/>
            <person name="Sisneros N.B."/>
            <person name="Smith C.D."/>
            <person name="Smith T.F."/>
            <person name="Spieth J."/>
            <person name="Stage D.E."/>
            <person name="Stark A."/>
            <person name="Stephan W."/>
            <person name="Strausberg R.L."/>
            <person name="Strempel S."/>
            <person name="Sturgill D."/>
            <person name="Sutton G."/>
            <person name="Sutton G.G."/>
            <person name="Tao W."/>
            <person name="Teichmann S."/>
            <person name="Tobari Y.N."/>
            <person name="Tomimura Y."/>
            <person name="Tsolas J.M."/>
            <person name="Valente V.L."/>
            <person name="Venter E."/>
            <person name="Venter J.C."/>
            <person name="Vicario S."/>
            <person name="Vieira F.G."/>
            <person name="Vilella A.J."/>
            <person name="Villasante A."/>
            <person name="Walenz B."/>
            <person name="Wang J."/>
            <person name="Wasserman M."/>
            <person name="Watts T."/>
            <person name="Wilson D."/>
            <person name="Wilson R.K."/>
            <person name="Wing R.A."/>
            <person name="Wolfner M.F."/>
            <person name="Wong A."/>
            <person name="Wong G.K."/>
            <person name="Wu C.I."/>
            <person name="Wu G."/>
            <person name="Yamamoto D."/>
            <person name="Yang H.P."/>
            <person name="Yang S.P."/>
            <person name="Yorke J.A."/>
            <person name="Yoshida K."/>
            <person name="Zdobnov E."/>
            <person name="Zhang P."/>
            <person name="Zhang Y."/>
            <person name="Zimin A.V."/>
            <person name="Baldwin J."/>
            <person name="Abdouelleil A."/>
            <person name="Abdulkadir J."/>
            <person name="Abebe A."/>
            <person name="Abera B."/>
            <person name="Abreu J."/>
            <person name="Acer S.C."/>
            <person name="Aftuck L."/>
            <person name="Alexander A."/>
            <person name="An P."/>
            <person name="Anderson E."/>
            <person name="Anderson S."/>
            <person name="Arachi H."/>
            <person name="Azer M."/>
            <person name="Bachantsang P."/>
            <person name="Barry A."/>
            <person name="Bayul T."/>
            <person name="Berlin A."/>
            <person name="Bessette D."/>
            <person name="Bloom T."/>
            <person name="Blye J."/>
            <person name="Boguslavskiy L."/>
            <person name="Bonnet C."/>
            <person name="Boukhgalter B."/>
            <person name="Bourzgui I."/>
            <person name="Brown A."/>
            <person name="Cahill P."/>
            <person name="Channer S."/>
            <person name="Cheshatsang Y."/>
            <person name="Chuda L."/>
            <person name="Citroen M."/>
            <person name="Collymore A."/>
            <person name="Cooke P."/>
            <person name="Costello M."/>
            <person name="D'Aco K."/>
            <person name="Daza R."/>
            <person name="De Haan G."/>
            <person name="DeGray S."/>
            <person name="DeMaso C."/>
            <person name="Dhargay N."/>
            <person name="Dooley K."/>
            <person name="Dooley E."/>
            <person name="Doricent M."/>
            <person name="Dorje P."/>
            <person name="Dorjee K."/>
            <person name="Dupes A."/>
            <person name="Elong R."/>
            <person name="Falk J."/>
            <person name="Farina A."/>
            <person name="Faro S."/>
            <person name="Ferguson D."/>
            <person name="Fisher S."/>
            <person name="Foley C.D."/>
            <person name="Franke A."/>
            <person name="Friedrich D."/>
            <person name="Gadbois L."/>
            <person name="Gearin G."/>
            <person name="Gearin C.R."/>
            <person name="Giannoukos G."/>
            <person name="Goode T."/>
            <person name="Graham J."/>
            <person name="Grandbois E."/>
            <person name="Grewal S."/>
            <person name="Gyaltsen K."/>
            <person name="Hafez N."/>
            <person name="Hagos B."/>
            <person name="Hall J."/>
            <person name="Henson C."/>
            <person name="Hollinger A."/>
            <person name="Honan T."/>
            <person name="Huard M.D."/>
            <person name="Hughes L."/>
            <person name="Hurhula B."/>
            <person name="Husby M.E."/>
            <person name="Kamat A."/>
            <person name="Kanga B."/>
            <person name="Kashin S."/>
            <person name="Khazanovich D."/>
            <person name="Kisner P."/>
            <person name="Lance K."/>
            <person name="Lara M."/>
            <person name="Lee W."/>
            <person name="Lennon N."/>
            <person name="Letendre F."/>
            <person name="LeVine R."/>
            <person name="Lipovsky A."/>
            <person name="Liu X."/>
            <person name="Liu J."/>
            <person name="Liu S."/>
            <person name="Lokyitsang T."/>
            <person name="Lokyitsang Y."/>
            <person name="Lubonja R."/>
            <person name="Lui A."/>
            <person name="MacDonald P."/>
            <person name="Magnisalis V."/>
            <person name="Maru K."/>
            <person name="Matthews C."/>
            <person name="McCusker W."/>
            <person name="McDonough S."/>
            <person name="Mehta T."/>
            <person name="Meldrim J."/>
            <person name="Meneus L."/>
            <person name="Mihai O."/>
            <person name="Mihalev A."/>
            <person name="Mihova T."/>
            <person name="Mittelman R."/>
            <person name="Mlenga V."/>
            <person name="Montmayeur A."/>
            <person name="Mulrain L."/>
            <person name="Navidi A."/>
            <person name="Naylor J."/>
            <person name="Negash T."/>
            <person name="Nguyen T."/>
            <person name="Nguyen N."/>
            <person name="Nicol R."/>
            <person name="Norbu C."/>
            <person name="Norbu N."/>
            <person name="Novod N."/>
            <person name="O'Neill B."/>
            <person name="Osman S."/>
            <person name="Markiewicz E."/>
            <person name="Oyono O.L."/>
            <person name="Patti C."/>
            <person name="Phunkhang P."/>
            <person name="Pierre F."/>
            <person name="Priest M."/>
            <person name="Raghuraman S."/>
            <person name="Rege F."/>
            <person name="Reyes R."/>
            <person name="Rise C."/>
            <person name="Rogov P."/>
            <person name="Ross K."/>
            <person name="Ryan E."/>
            <person name="Settipalli S."/>
            <person name="Shea T."/>
            <person name="Sherpa N."/>
            <person name="Shi L."/>
            <person name="Shih D."/>
            <person name="Sparrow T."/>
            <person name="Spaulding J."/>
            <person name="Stalker J."/>
            <person name="Stange-Thomann N."/>
            <person name="Stavropoulos S."/>
            <person name="Stone C."/>
            <person name="Strader C."/>
            <person name="Tesfaye S."/>
            <person name="Thomson T."/>
            <person name="Thoulutsang Y."/>
            <person name="Thoulutsang D."/>
            <person name="Topham K."/>
            <person name="Topping I."/>
            <person name="Tsamla T."/>
            <person name="Vassiliev H."/>
            <person name="Vo A."/>
            <person name="Wangchuk T."/>
            <person name="Wangdi T."/>
            <person name="Weiand M."/>
            <person name="Wilkinson J."/>
            <person name="Wilson A."/>
            <person name="Yadav S."/>
            <person name="Young G."/>
            <person name="Yu Q."/>
            <person name="Zembek L."/>
            <person name="Zhong D."/>
            <person name="Zimmer A."/>
            <person name="Zwirko Z."/>
            <person name="Jaffe D.B."/>
            <person name="Alvarez P."/>
            <person name="Brockman W."/>
            <person name="Butler J."/>
            <person name="Chin C."/>
            <person name="Gnerre S."/>
            <person name="Grabherr M."/>
            <person name="Kleber M."/>
            <person name="Mauceli E."/>
            <person name="MacCallum I."/>
        </authorList>
    </citation>
    <scope>NUCLEOTIDE SEQUENCE [LARGE SCALE GENOMIC DNA]</scope>
    <source>
        <strain evidence="4">Tai18E2 / Tucson 14021-0261.01</strain>
    </source>
</reference>
<dbReference type="PhylomeDB" id="B4NW30"/>
<dbReference type="Gene3D" id="3.10.100.10">
    <property type="entry name" value="Mannose-Binding Protein A, subunit A"/>
    <property type="match status" value="1"/>
</dbReference>
<proteinExistence type="predicted"/>
<evidence type="ECO:0000256" key="1">
    <source>
        <dbReference type="SAM" id="SignalP"/>
    </source>
</evidence>
<sequence length="256" mass="28758">MCGLRIYFLCLVVASCILFGVSHSTNESFAVLSDAPKQCSDSCLAALHPLYDQNAKSGQQEHSQEAIVKIIAESQAEQKEAMVKLIADSQTEQKELLNHYYLDVRELWNVLAGNLTSTASRLESTLQSMPVTVPPGFQKIGSRYFSIVYNEGKIWTDAEETCREKGGHLAAFRNEDEFEAVARIVEKYTVFWLGYHRNSEDEFVTVAGNEVSFMKWQSGEPNNFGGNQHCVVLFNSRMYDGKCDHAISFICQLDTV</sequence>
<feature type="signal peptide" evidence="1">
    <location>
        <begin position="1"/>
        <end position="24"/>
    </location>
</feature>
<accession>B4NW30</accession>
<feature type="chain" id="PRO_5002817602" description="C-type lectin domain-containing protein" evidence="1">
    <location>
        <begin position="25"/>
        <end position="256"/>
    </location>
</feature>
<dbReference type="InterPro" id="IPR016186">
    <property type="entry name" value="C-type_lectin-like/link_sf"/>
</dbReference>
<keyword evidence="4" id="KW-1185">Reference proteome</keyword>
<organism evidence="3 4">
    <name type="scientific">Drosophila yakuba</name>
    <name type="common">Fruit fly</name>
    <dbReference type="NCBI Taxonomy" id="7245"/>
    <lineage>
        <taxon>Eukaryota</taxon>
        <taxon>Metazoa</taxon>
        <taxon>Ecdysozoa</taxon>
        <taxon>Arthropoda</taxon>
        <taxon>Hexapoda</taxon>
        <taxon>Insecta</taxon>
        <taxon>Pterygota</taxon>
        <taxon>Neoptera</taxon>
        <taxon>Endopterygota</taxon>
        <taxon>Diptera</taxon>
        <taxon>Brachycera</taxon>
        <taxon>Muscomorpha</taxon>
        <taxon>Ephydroidea</taxon>
        <taxon>Drosophilidae</taxon>
        <taxon>Drosophila</taxon>
        <taxon>Sophophora</taxon>
    </lineage>
</organism>
<dbReference type="HOGENOM" id="CLU_049894_13_0_1"/>
<dbReference type="KEGG" id="dya:Dyak_GE17845"/>
<dbReference type="AlphaFoldDB" id="B4NW30"/>
<dbReference type="SUPFAM" id="SSF56436">
    <property type="entry name" value="C-type lectin-like"/>
    <property type="match status" value="1"/>
</dbReference>
<keyword evidence="1" id="KW-0732">Signal</keyword>
<dbReference type="eggNOG" id="KOG4297">
    <property type="taxonomic scope" value="Eukaryota"/>
</dbReference>
<dbReference type="PROSITE" id="PS50041">
    <property type="entry name" value="C_TYPE_LECTIN_2"/>
    <property type="match status" value="1"/>
</dbReference>
<protein>
    <recommendedName>
        <fullName evidence="2">C-type lectin domain-containing protein</fullName>
    </recommendedName>
</protein>
<dbReference type="SMR" id="B4NW30"/>
<dbReference type="InterPro" id="IPR050111">
    <property type="entry name" value="C-type_lectin/snaclec_domain"/>
</dbReference>
<name>B4NW30_DROYA</name>
<dbReference type="InterPro" id="IPR016187">
    <property type="entry name" value="CTDL_fold"/>
</dbReference>
<dbReference type="PANTHER" id="PTHR22803">
    <property type="entry name" value="MANNOSE, PHOSPHOLIPASE, LECTIN RECEPTOR RELATED"/>
    <property type="match status" value="1"/>
</dbReference>
<gene>
    <name evidence="3" type="primary">Dyak\GE17845</name>
    <name evidence="3" type="synonym">dyak_GLEANR_1914</name>
    <name evidence="3" type="synonym">GE17845</name>
    <name evidence="3" type="ORF">Dyak_GE17845</name>
</gene>
<dbReference type="Proteomes" id="UP000002282">
    <property type="component" value="Chromosome 2L"/>
</dbReference>
<feature type="domain" description="C-type lectin" evidence="2">
    <location>
        <begin position="140"/>
        <end position="252"/>
    </location>
</feature>
<dbReference type="PROSITE" id="PS51257">
    <property type="entry name" value="PROKAR_LIPOPROTEIN"/>
    <property type="match status" value="1"/>
</dbReference>
<dbReference type="InterPro" id="IPR001304">
    <property type="entry name" value="C-type_lectin-like"/>
</dbReference>
<evidence type="ECO:0000313" key="4">
    <source>
        <dbReference type="Proteomes" id="UP000002282"/>
    </source>
</evidence>
<dbReference type="Pfam" id="PF00059">
    <property type="entry name" value="Lectin_C"/>
    <property type="match status" value="1"/>
</dbReference>
<dbReference type="OMA" id="FDNGEHV"/>
<dbReference type="SMART" id="SM00034">
    <property type="entry name" value="CLECT"/>
    <property type="match status" value="1"/>
</dbReference>
<dbReference type="CDD" id="cd00037">
    <property type="entry name" value="CLECT"/>
    <property type="match status" value="1"/>
</dbReference>
<dbReference type="OrthoDB" id="6727623at2759"/>
<evidence type="ECO:0000259" key="2">
    <source>
        <dbReference type="PROSITE" id="PS50041"/>
    </source>
</evidence>
<evidence type="ECO:0000313" key="3">
    <source>
        <dbReference type="EMBL" id="EDW87310.1"/>
    </source>
</evidence>
<dbReference type="EMBL" id="CM000157">
    <property type="protein sequence ID" value="EDW87310.1"/>
    <property type="molecule type" value="Genomic_DNA"/>
</dbReference>
<reference evidence="3 4" key="2">
    <citation type="journal article" date="2007" name="PLoS Biol.">
        <title>Principles of genome evolution in the Drosophila melanogaster species group.</title>
        <authorList>
            <person name="Ranz J.M."/>
            <person name="Maurin D."/>
            <person name="Chan Y.S."/>
            <person name="von Grotthuss M."/>
            <person name="Hillier L.W."/>
            <person name="Roote J."/>
            <person name="Ashburner M."/>
            <person name="Bergman C.M."/>
        </authorList>
    </citation>
    <scope>NUCLEOTIDE SEQUENCE [LARGE SCALE GENOMIC DNA]</scope>
    <source>
        <strain evidence="4">Tai18E2 / Tucson 14021-0261.01</strain>
    </source>
</reference>